<sequence length="303" mass="33191">MSRLINLSRIAYFHEAARCGSIRAAADLLNVAPSAVTRQIQLLEAELATVLLERRGRGVALTEAGKQVIEFHREQEAHLGDLLGRLQSLREMKTGHVSLVLGEGFVNDILNGPLPRFCKAYPGVKISLDSAGTNELIRKVLEDDAEIGLVYNPPTHPKLVSRACRVQPMKVIFSPDSPLRKGDGPLRARELLDYPLAVTYSTHGVRQLVDVLELAEKVRFDPVMTTNSIATLTQFAKTGLGIAFLPAFAIKAELDAGELLCRDVGHPLFLTAEAHVVTRVGRRLSSAAARMLQVLTTQMQAFK</sequence>
<dbReference type="Pfam" id="PF03466">
    <property type="entry name" value="LysR_substrate"/>
    <property type="match status" value="1"/>
</dbReference>
<dbReference type="SUPFAM" id="SSF53850">
    <property type="entry name" value="Periplasmic binding protein-like II"/>
    <property type="match status" value="1"/>
</dbReference>
<keyword evidence="4" id="KW-0804">Transcription</keyword>
<evidence type="ECO:0000256" key="1">
    <source>
        <dbReference type="ARBA" id="ARBA00009437"/>
    </source>
</evidence>
<dbReference type="PANTHER" id="PTHR30419">
    <property type="entry name" value="HTH-TYPE TRANSCRIPTIONAL REGULATOR YBHD"/>
    <property type="match status" value="1"/>
</dbReference>
<dbReference type="GO" id="GO:0003700">
    <property type="term" value="F:DNA-binding transcription factor activity"/>
    <property type="evidence" value="ECO:0007669"/>
    <property type="project" value="InterPro"/>
</dbReference>
<dbReference type="RefSeq" id="WP_054913438.1">
    <property type="nucleotide sequence ID" value="NZ_BLJG01000109.1"/>
</dbReference>
<comment type="similarity">
    <text evidence="1">Belongs to the LysR transcriptional regulatory family.</text>
</comment>
<dbReference type="InterPro" id="IPR005119">
    <property type="entry name" value="LysR_subst-bd"/>
</dbReference>
<reference evidence="6 8" key="1">
    <citation type="submission" date="2020-07" db="EMBL/GenBank/DDBJ databases">
        <title>Diversity of carbapenemase encoding genes among Pseudomonas putida group clinical isolates in a tertiary Brazilian hospital.</title>
        <authorList>
            <person name="Alberto-Lei F."/>
            <person name="Nodari C.S."/>
            <person name="Streling A.P."/>
            <person name="Paulino J.T."/>
            <person name="Bessa-Neto F.O."/>
            <person name="Cayo R."/>
            <person name="Gales A.C."/>
        </authorList>
    </citation>
    <scope>NUCLEOTIDE SEQUENCE [LARGE SCALE GENOMIC DNA]</scope>
    <source>
        <strain evidence="6 8">12815</strain>
    </source>
</reference>
<dbReference type="InterPro" id="IPR036390">
    <property type="entry name" value="WH_DNA-bd_sf"/>
</dbReference>
<dbReference type="Gene3D" id="3.40.190.290">
    <property type="match status" value="1"/>
</dbReference>
<dbReference type="InterPro" id="IPR050950">
    <property type="entry name" value="HTH-type_LysR_regulators"/>
</dbReference>
<dbReference type="EMBL" id="JACGCX010000003">
    <property type="protein sequence ID" value="MBA6097060.1"/>
    <property type="molecule type" value="Genomic_DNA"/>
</dbReference>
<dbReference type="InterPro" id="IPR000847">
    <property type="entry name" value="LysR_HTH_N"/>
</dbReference>
<dbReference type="Gene3D" id="1.10.10.10">
    <property type="entry name" value="Winged helix-like DNA-binding domain superfamily/Winged helix DNA-binding domain"/>
    <property type="match status" value="1"/>
</dbReference>
<gene>
    <name evidence="6" type="ORF">H4C80_07960</name>
    <name evidence="7" type="ORF">V9385_19755</name>
</gene>
<dbReference type="Pfam" id="PF00126">
    <property type="entry name" value="HTH_1"/>
    <property type="match status" value="1"/>
</dbReference>
<dbReference type="Proteomes" id="UP001375228">
    <property type="component" value="Chromosome"/>
</dbReference>
<dbReference type="GO" id="GO:0003677">
    <property type="term" value="F:DNA binding"/>
    <property type="evidence" value="ECO:0007669"/>
    <property type="project" value="UniProtKB-KW"/>
</dbReference>
<dbReference type="PROSITE" id="PS50931">
    <property type="entry name" value="HTH_LYSR"/>
    <property type="match status" value="1"/>
</dbReference>
<accession>A0A7W2Q8R1</accession>
<dbReference type="InterPro" id="IPR036388">
    <property type="entry name" value="WH-like_DNA-bd_sf"/>
</dbReference>
<evidence type="ECO:0000313" key="9">
    <source>
        <dbReference type="Proteomes" id="UP001375228"/>
    </source>
</evidence>
<dbReference type="Proteomes" id="UP000545074">
    <property type="component" value="Unassembled WGS sequence"/>
</dbReference>
<dbReference type="EMBL" id="CP146691">
    <property type="protein sequence ID" value="WWY19849.1"/>
    <property type="molecule type" value="Genomic_DNA"/>
</dbReference>
<evidence type="ECO:0000256" key="2">
    <source>
        <dbReference type="ARBA" id="ARBA00023015"/>
    </source>
</evidence>
<evidence type="ECO:0000259" key="5">
    <source>
        <dbReference type="PROSITE" id="PS50931"/>
    </source>
</evidence>
<dbReference type="GO" id="GO:0005829">
    <property type="term" value="C:cytosol"/>
    <property type="evidence" value="ECO:0007669"/>
    <property type="project" value="TreeGrafter"/>
</dbReference>
<dbReference type="AlphaFoldDB" id="A0A7W2Q8R1"/>
<proteinExistence type="inferred from homology"/>
<keyword evidence="9" id="KW-1185">Reference proteome</keyword>
<keyword evidence="3" id="KW-0238">DNA-binding</keyword>
<dbReference type="PANTHER" id="PTHR30419:SF8">
    <property type="entry name" value="NITROGEN ASSIMILATION TRANSCRIPTIONAL ACTIVATOR-RELATED"/>
    <property type="match status" value="1"/>
</dbReference>
<evidence type="ECO:0000313" key="7">
    <source>
        <dbReference type="EMBL" id="WWY19849.1"/>
    </source>
</evidence>
<evidence type="ECO:0000313" key="8">
    <source>
        <dbReference type="Proteomes" id="UP000545074"/>
    </source>
</evidence>
<protein>
    <submittedName>
        <fullName evidence="6">LysR family transcriptional regulator</fullName>
    </submittedName>
</protein>
<name>A0A7W2Q8R1_9PSED</name>
<keyword evidence="2" id="KW-0805">Transcription regulation</keyword>
<evidence type="ECO:0000256" key="3">
    <source>
        <dbReference type="ARBA" id="ARBA00023125"/>
    </source>
</evidence>
<reference evidence="7 9" key="2">
    <citation type="submission" date="2024-03" db="EMBL/GenBank/DDBJ databases">
        <title>Pseudomonas juntendi.</title>
        <authorList>
            <person name="Liu Y."/>
        </authorList>
    </citation>
    <scope>NUCLEOTIDE SEQUENCE [LARGE SCALE GENOMIC DNA]</scope>
    <source>
        <strain evidence="7 9">L4046hy</strain>
    </source>
</reference>
<evidence type="ECO:0000313" key="6">
    <source>
        <dbReference type="EMBL" id="MBA6097060.1"/>
    </source>
</evidence>
<feature type="domain" description="HTH lysR-type" evidence="5">
    <location>
        <begin position="5"/>
        <end position="62"/>
    </location>
</feature>
<organism evidence="6 8">
    <name type="scientific">Pseudomonas juntendi</name>
    <dbReference type="NCBI Taxonomy" id="2666183"/>
    <lineage>
        <taxon>Bacteria</taxon>
        <taxon>Pseudomonadati</taxon>
        <taxon>Pseudomonadota</taxon>
        <taxon>Gammaproteobacteria</taxon>
        <taxon>Pseudomonadales</taxon>
        <taxon>Pseudomonadaceae</taxon>
        <taxon>Pseudomonas</taxon>
    </lineage>
</organism>
<dbReference type="SUPFAM" id="SSF46785">
    <property type="entry name" value="Winged helix' DNA-binding domain"/>
    <property type="match status" value="1"/>
</dbReference>
<evidence type="ECO:0000256" key="4">
    <source>
        <dbReference type="ARBA" id="ARBA00023163"/>
    </source>
</evidence>